<protein>
    <submittedName>
        <fullName evidence="2">Uncharacterized protein</fullName>
    </submittedName>
</protein>
<sequence>MVTPSGVRWIVNASSVSTTLAYITIVSVSTIVHTVSRCICARC</sequence>
<evidence type="ECO:0000313" key="2">
    <source>
        <dbReference type="EMBL" id="CNV82181.1"/>
    </source>
</evidence>
<keyword evidence="1" id="KW-0472">Membrane</keyword>
<feature type="transmembrane region" description="Helical" evidence="1">
    <location>
        <begin position="20"/>
        <end position="40"/>
    </location>
</feature>
<reference evidence="2 3" key="1">
    <citation type="submission" date="2015-03" db="EMBL/GenBank/DDBJ databases">
        <authorList>
            <consortium name="Pathogen Informatics"/>
        </authorList>
    </citation>
    <scope>NUCLEOTIDE SEQUENCE [LARGE SCALE GENOMIC DNA]</scope>
    <source>
        <strain evidence="2 3">D00501624</strain>
    </source>
</reference>
<accession>A0A655FKC4</accession>
<evidence type="ECO:0000313" key="3">
    <source>
        <dbReference type="Proteomes" id="UP000039217"/>
    </source>
</evidence>
<dbReference type="Proteomes" id="UP000039217">
    <property type="component" value="Unassembled WGS sequence"/>
</dbReference>
<keyword evidence="1" id="KW-0812">Transmembrane</keyword>
<gene>
    <name evidence="2" type="ORF">ERS007661_03134</name>
</gene>
<proteinExistence type="predicted"/>
<organism evidence="2 3">
    <name type="scientific">Mycobacterium tuberculosis</name>
    <dbReference type="NCBI Taxonomy" id="1773"/>
    <lineage>
        <taxon>Bacteria</taxon>
        <taxon>Bacillati</taxon>
        <taxon>Actinomycetota</taxon>
        <taxon>Actinomycetes</taxon>
        <taxon>Mycobacteriales</taxon>
        <taxon>Mycobacteriaceae</taxon>
        <taxon>Mycobacterium</taxon>
        <taxon>Mycobacterium tuberculosis complex</taxon>
    </lineage>
</organism>
<evidence type="ECO:0000256" key="1">
    <source>
        <dbReference type="SAM" id="Phobius"/>
    </source>
</evidence>
<name>A0A655FKC4_MYCTX</name>
<keyword evidence="1" id="KW-1133">Transmembrane helix</keyword>
<dbReference type="EMBL" id="CQQC01001295">
    <property type="protein sequence ID" value="CNV82181.1"/>
    <property type="molecule type" value="Genomic_DNA"/>
</dbReference>
<dbReference type="AlphaFoldDB" id="A0A655FKC4"/>